<protein>
    <recommendedName>
        <fullName evidence="5">Phytocyanin domain-containing protein</fullName>
    </recommendedName>
</protein>
<dbReference type="InterPro" id="IPR003245">
    <property type="entry name" value="Phytocyanin_dom"/>
</dbReference>
<feature type="domain" description="Phytocyanin" evidence="5">
    <location>
        <begin position="1"/>
        <end position="114"/>
    </location>
</feature>
<keyword evidence="2" id="KW-0186">Copper</keyword>
<sequence>MLAAAAAALALAASPALAASFSVSVAGLAFSTPDLAVAVGDSVTWSFGASPHTVTQVTDATTCTNLTAAGFDSKQLVAPNTFTHVFDKPGNFWYICTVGQHCAAGMRGVVRVAAAGSPAPSAAPSSPAAGSKPSSAAPSPTGAAKKANSAMGTSASVAAALGAVVLSMILV</sequence>
<dbReference type="PROSITE" id="PS00079">
    <property type="entry name" value="MULTICOPPER_OXIDASE1"/>
    <property type="match status" value="1"/>
</dbReference>
<feature type="region of interest" description="Disordered" evidence="3">
    <location>
        <begin position="120"/>
        <end position="147"/>
    </location>
</feature>
<evidence type="ECO:0000256" key="3">
    <source>
        <dbReference type="SAM" id="MobiDB-lite"/>
    </source>
</evidence>
<evidence type="ECO:0000313" key="7">
    <source>
        <dbReference type="EMBL" id="KAL2912670.1"/>
    </source>
</evidence>
<dbReference type="InterPro" id="IPR008972">
    <property type="entry name" value="Cupredoxin"/>
</dbReference>
<feature type="signal peptide" evidence="4">
    <location>
        <begin position="1"/>
        <end position="18"/>
    </location>
</feature>
<gene>
    <name evidence="7" type="ORF">HK105_207887</name>
    <name evidence="6" type="ORF">HK105_208974</name>
</gene>
<dbReference type="Proteomes" id="UP001527925">
    <property type="component" value="Unassembled WGS sequence"/>
</dbReference>
<keyword evidence="4" id="KW-0732">Signal</keyword>
<evidence type="ECO:0000256" key="4">
    <source>
        <dbReference type="SAM" id="SignalP"/>
    </source>
</evidence>
<dbReference type="Gene3D" id="2.60.40.420">
    <property type="entry name" value="Cupredoxins - blue copper proteins"/>
    <property type="match status" value="1"/>
</dbReference>
<name>A0ABR4MZJ2_9FUNG</name>
<evidence type="ECO:0000256" key="1">
    <source>
        <dbReference type="ARBA" id="ARBA00022723"/>
    </source>
</evidence>
<dbReference type="InterPro" id="IPR033138">
    <property type="entry name" value="Cu_oxidase_CS"/>
</dbReference>
<evidence type="ECO:0000259" key="5">
    <source>
        <dbReference type="PROSITE" id="PS51485"/>
    </source>
</evidence>
<dbReference type="SUPFAM" id="SSF49503">
    <property type="entry name" value="Cupredoxins"/>
    <property type="match status" value="1"/>
</dbReference>
<proteinExistence type="predicted"/>
<evidence type="ECO:0000313" key="8">
    <source>
        <dbReference type="Proteomes" id="UP001527925"/>
    </source>
</evidence>
<accession>A0ABR4MZJ2</accession>
<dbReference type="PROSITE" id="PS51485">
    <property type="entry name" value="PHYTOCYANIN"/>
    <property type="match status" value="1"/>
</dbReference>
<comment type="caution">
    <text evidence="7">The sequence shown here is derived from an EMBL/GenBank/DDBJ whole genome shotgun (WGS) entry which is preliminary data.</text>
</comment>
<dbReference type="Pfam" id="PF00127">
    <property type="entry name" value="Copper-bind"/>
    <property type="match status" value="1"/>
</dbReference>
<keyword evidence="8" id="KW-1185">Reference proteome</keyword>
<feature type="chain" id="PRO_5045031929" description="Phytocyanin domain-containing protein" evidence="4">
    <location>
        <begin position="19"/>
        <end position="171"/>
    </location>
</feature>
<keyword evidence="1" id="KW-0479">Metal-binding</keyword>
<evidence type="ECO:0000256" key="2">
    <source>
        <dbReference type="ARBA" id="ARBA00023008"/>
    </source>
</evidence>
<reference evidence="7 8" key="1">
    <citation type="submission" date="2023-09" db="EMBL/GenBank/DDBJ databases">
        <title>Pangenome analysis of Batrachochytrium dendrobatidis and related Chytrids.</title>
        <authorList>
            <person name="Yacoub M.N."/>
            <person name="Stajich J.E."/>
            <person name="James T.Y."/>
        </authorList>
    </citation>
    <scope>NUCLEOTIDE SEQUENCE [LARGE SCALE GENOMIC DNA]</scope>
    <source>
        <strain evidence="7 8">JEL0888</strain>
    </source>
</reference>
<dbReference type="InterPro" id="IPR000923">
    <property type="entry name" value="BlueCu_1"/>
</dbReference>
<dbReference type="EMBL" id="JADGIZ020000060">
    <property type="protein sequence ID" value="KAL2912670.1"/>
    <property type="molecule type" value="Genomic_DNA"/>
</dbReference>
<dbReference type="EMBL" id="JADGIZ020000100">
    <property type="protein sequence ID" value="KAL2911575.1"/>
    <property type="molecule type" value="Genomic_DNA"/>
</dbReference>
<organism evidence="7 8">
    <name type="scientific">Polyrhizophydium stewartii</name>
    <dbReference type="NCBI Taxonomy" id="2732419"/>
    <lineage>
        <taxon>Eukaryota</taxon>
        <taxon>Fungi</taxon>
        <taxon>Fungi incertae sedis</taxon>
        <taxon>Chytridiomycota</taxon>
        <taxon>Chytridiomycota incertae sedis</taxon>
        <taxon>Chytridiomycetes</taxon>
        <taxon>Rhizophydiales</taxon>
        <taxon>Rhizophydiales incertae sedis</taxon>
        <taxon>Polyrhizophydium</taxon>
    </lineage>
</organism>
<evidence type="ECO:0000313" key="6">
    <source>
        <dbReference type="EMBL" id="KAL2911575.1"/>
    </source>
</evidence>